<dbReference type="Gene3D" id="3.40.50.1450">
    <property type="entry name" value="HybD-like"/>
    <property type="match status" value="1"/>
</dbReference>
<dbReference type="eggNOG" id="COG0680">
    <property type="taxonomic scope" value="Bacteria"/>
</dbReference>
<keyword evidence="6" id="KW-1185">Reference proteome</keyword>
<dbReference type="InterPro" id="IPR000671">
    <property type="entry name" value="Peptidase_A31"/>
</dbReference>
<dbReference type="HOGENOM" id="CLU_099037_1_0_11"/>
<evidence type="ECO:0000313" key="5">
    <source>
        <dbReference type="EMBL" id="EID55690.1"/>
    </source>
</evidence>
<dbReference type="SUPFAM" id="SSF53163">
    <property type="entry name" value="HybD-like"/>
    <property type="match status" value="1"/>
</dbReference>
<proteinExistence type="inferred from homology"/>
<evidence type="ECO:0000256" key="2">
    <source>
        <dbReference type="ARBA" id="ARBA00022670"/>
    </source>
</evidence>
<dbReference type="Proteomes" id="UP000004691">
    <property type="component" value="Unassembled WGS sequence"/>
</dbReference>
<reference evidence="5 6" key="1">
    <citation type="submission" date="2012-01" db="EMBL/GenBank/DDBJ databases">
        <title>Improved High-Quality Draft sequence of Saccharomonospora xinjiangensis XJ-54.</title>
        <authorList>
            <consortium name="US DOE Joint Genome Institute"/>
            <person name="Lucas S."/>
            <person name="Han J."/>
            <person name="Lapidus A."/>
            <person name="Cheng J.-F."/>
            <person name="Goodwin L."/>
            <person name="Pitluck S."/>
            <person name="Peters L."/>
            <person name="Mikhailova N."/>
            <person name="Teshima H."/>
            <person name="Detter J.C."/>
            <person name="Han C."/>
            <person name="Tapia R."/>
            <person name="Land M."/>
            <person name="Hauser L."/>
            <person name="Kyrpides N."/>
            <person name="Ivanova N."/>
            <person name="Pagani I."/>
            <person name="Brambilla E.-M."/>
            <person name="Klenk H.-P."/>
            <person name="Woyke T."/>
        </authorList>
    </citation>
    <scope>NUCLEOTIDE SEQUENCE [LARGE SCALE GENOMIC DNA]</scope>
    <source>
        <strain evidence="5 6">XJ-54</strain>
    </source>
</reference>
<accession>I0V6D7</accession>
<evidence type="ECO:0000256" key="1">
    <source>
        <dbReference type="ARBA" id="ARBA00006814"/>
    </source>
</evidence>
<dbReference type="GO" id="GO:0016485">
    <property type="term" value="P:protein processing"/>
    <property type="evidence" value="ECO:0007669"/>
    <property type="project" value="TreeGrafter"/>
</dbReference>
<evidence type="ECO:0000256" key="4">
    <source>
        <dbReference type="ARBA" id="ARBA00022801"/>
    </source>
</evidence>
<dbReference type="GO" id="GO:0004190">
    <property type="term" value="F:aspartic-type endopeptidase activity"/>
    <property type="evidence" value="ECO:0007669"/>
    <property type="project" value="UniProtKB-KW"/>
</dbReference>
<dbReference type="OrthoDB" id="3828930at2"/>
<keyword evidence="4" id="KW-0378">Hydrolase</keyword>
<dbReference type="NCBIfam" id="TIGR00072">
    <property type="entry name" value="hydrog_prot"/>
    <property type="match status" value="1"/>
</dbReference>
<dbReference type="AlphaFoldDB" id="I0V6D7"/>
<name>I0V6D7_9PSEU</name>
<dbReference type="PANTHER" id="PTHR30302:SF1">
    <property type="entry name" value="HYDROGENASE 2 MATURATION PROTEASE"/>
    <property type="match status" value="1"/>
</dbReference>
<evidence type="ECO:0000313" key="6">
    <source>
        <dbReference type="Proteomes" id="UP000004691"/>
    </source>
</evidence>
<gene>
    <name evidence="5" type="ORF">SacxiDRAFT_3489</name>
</gene>
<dbReference type="GO" id="GO:0008047">
    <property type="term" value="F:enzyme activator activity"/>
    <property type="evidence" value="ECO:0007669"/>
    <property type="project" value="InterPro"/>
</dbReference>
<keyword evidence="2 5" id="KW-0645">Protease</keyword>
<keyword evidence="3" id="KW-0064">Aspartyl protease</keyword>
<dbReference type="EMBL" id="JH636049">
    <property type="protein sequence ID" value="EID55690.1"/>
    <property type="molecule type" value="Genomic_DNA"/>
</dbReference>
<dbReference type="InterPro" id="IPR023430">
    <property type="entry name" value="Pept_HybD-like_dom_sf"/>
</dbReference>
<comment type="similarity">
    <text evidence="1">Belongs to the peptidase A31 family.</text>
</comment>
<dbReference type="STRING" id="882086.SacxiDRAFT_3489"/>
<organism evidence="5 6">
    <name type="scientific">Saccharomonospora xinjiangensis XJ-54</name>
    <dbReference type="NCBI Taxonomy" id="882086"/>
    <lineage>
        <taxon>Bacteria</taxon>
        <taxon>Bacillati</taxon>
        <taxon>Actinomycetota</taxon>
        <taxon>Actinomycetes</taxon>
        <taxon>Pseudonocardiales</taxon>
        <taxon>Pseudonocardiaceae</taxon>
        <taxon>Saccharomonospora</taxon>
    </lineage>
</organism>
<sequence>MLVTGIGTILRGDEGFALEVVQRLAERRLPSWVQLADHGIGCGRLDCDMLGDYDTTVLVDGTPRGGTPGRLRVTDLDLTEAQPDGLIAPALLRLLGCDAARLVVVACEPRSTTGIGLSPEVAAAVDEAVELVTELVWGEPPGAAAAGSPRLVPSARGE</sequence>
<protein>
    <submittedName>
        <fullName evidence="5">Hydrogenase maturation protease</fullName>
    </submittedName>
</protein>
<dbReference type="PRINTS" id="PR00446">
    <property type="entry name" value="HYDRGNUPTAKE"/>
</dbReference>
<dbReference type="PANTHER" id="PTHR30302">
    <property type="entry name" value="HYDROGENASE 1 MATURATION PROTEASE"/>
    <property type="match status" value="1"/>
</dbReference>
<evidence type="ECO:0000256" key="3">
    <source>
        <dbReference type="ARBA" id="ARBA00022750"/>
    </source>
</evidence>